<dbReference type="InterPro" id="IPR002885">
    <property type="entry name" value="PPR_rpt"/>
</dbReference>
<gene>
    <name evidence="5" type="primary">LOC120274510</name>
</gene>
<feature type="repeat" description="PPR" evidence="3">
    <location>
        <begin position="169"/>
        <end position="203"/>
    </location>
</feature>
<dbReference type="PROSITE" id="PS51375">
    <property type="entry name" value="PPR"/>
    <property type="match status" value="4"/>
</dbReference>
<dbReference type="Pfam" id="PF13812">
    <property type="entry name" value="PPR_3"/>
    <property type="match status" value="1"/>
</dbReference>
<feature type="repeat" description="PPR" evidence="3">
    <location>
        <begin position="30"/>
        <end position="64"/>
    </location>
</feature>
<dbReference type="NCBIfam" id="TIGR00756">
    <property type="entry name" value="PPR"/>
    <property type="match status" value="5"/>
</dbReference>
<evidence type="ECO:0000256" key="1">
    <source>
        <dbReference type="ARBA" id="ARBA00007626"/>
    </source>
</evidence>
<evidence type="ECO:0000256" key="2">
    <source>
        <dbReference type="ARBA" id="ARBA00022737"/>
    </source>
</evidence>
<evidence type="ECO:0000313" key="5">
    <source>
        <dbReference type="RefSeq" id="XP_039136986.1"/>
    </source>
</evidence>
<name>A0AB40CAR9_DIOCR</name>
<feature type="repeat" description="PPR" evidence="3">
    <location>
        <begin position="239"/>
        <end position="273"/>
    </location>
</feature>
<dbReference type="PANTHER" id="PTHR47447">
    <property type="entry name" value="OS03G0856100 PROTEIN"/>
    <property type="match status" value="1"/>
</dbReference>
<proteinExistence type="inferred from homology"/>
<keyword evidence="4" id="KW-1185">Reference proteome</keyword>
<evidence type="ECO:0000256" key="3">
    <source>
        <dbReference type="PROSITE-ProRule" id="PRU00708"/>
    </source>
</evidence>
<sequence>MLVMSYVQNSLVDDTFQILQEKRWKDSNYEDSLYHLLICSCKEASRYEDAIRTYNKMPQSDIYPNLHITSSMIDVFSILNRFTEAEDLYLKLIHCGDAANTITFNVMLDIYGKAGFLIKARKVFWMAHKQYLADIISYNTIISVHGKNKDFKLMRYFVQRMRNADYSSFLEAYNSMLDAYGKEGLLEKFNEVLQEMKQTSCTSNHYTYNILINIYGKKGWIEEVADVLSELKQCGLEPDLYSYDSLIKAYGIAGMVEEVVNVVLEMRTKGIDPDRVAYSNLVVALRQNENSLEAVKWSLWMKQIGMSK</sequence>
<dbReference type="GeneID" id="120274510"/>
<dbReference type="InterPro" id="IPR011990">
    <property type="entry name" value="TPR-like_helical_dom_sf"/>
</dbReference>
<feature type="repeat" description="PPR" evidence="3">
    <location>
        <begin position="204"/>
        <end position="238"/>
    </location>
</feature>
<dbReference type="Pfam" id="PF13041">
    <property type="entry name" value="PPR_2"/>
    <property type="match status" value="1"/>
</dbReference>
<organism evidence="4 5">
    <name type="scientific">Dioscorea cayennensis subsp. rotundata</name>
    <name type="common">White Guinea yam</name>
    <name type="synonym">Dioscorea rotundata</name>
    <dbReference type="NCBI Taxonomy" id="55577"/>
    <lineage>
        <taxon>Eukaryota</taxon>
        <taxon>Viridiplantae</taxon>
        <taxon>Streptophyta</taxon>
        <taxon>Embryophyta</taxon>
        <taxon>Tracheophyta</taxon>
        <taxon>Spermatophyta</taxon>
        <taxon>Magnoliopsida</taxon>
        <taxon>Liliopsida</taxon>
        <taxon>Dioscoreales</taxon>
        <taxon>Dioscoreaceae</taxon>
        <taxon>Dioscorea</taxon>
    </lineage>
</organism>
<accession>A0AB40CAR9</accession>
<dbReference type="RefSeq" id="XP_039136986.1">
    <property type="nucleotide sequence ID" value="XM_039281052.1"/>
</dbReference>
<evidence type="ECO:0000313" key="4">
    <source>
        <dbReference type="Proteomes" id="UP001515500"/>
    </source>
</evidence>
<dbReference type="Gene3D" id="1.25.40.10">
    <property type="entry name" value="Tetratricopeptide repeat domain"/>
    <property type="match status" value="2"/>
</dbReference>
<protein>
    <submittedName>
        <fullName evidence="5">Pentatricopeptide repeat-containing protein At4g30825, chloroplastic-like</fullName>
    </submittedName>
</protein>
<comment type="similarity">
    <text evidence="1">Belongs to the PPR family. P subfamily.</text>
</comment>
<reference evidence="5" key="1">
    <citation type="submission" date="2025-08" db="UniProtKB">
        <authorList>
            <consortium name="RefSeq"/>
        </authorList>
    </citation>
    <scope>IDENTIFICATION</scope>
</reference>
<keyword evidence="2" id="KW-0677">Repeat</keyword>
<dbReference type="PANTHER" id="PTHR47447:SF17">
    <property type="entry name" value="OS12G0638900 PROTEIN"/>
    <property type="match status" value="1"/>
</dbReference>
<dbReference type="AlphaFoldDB" id="A0AB40CAR9"/>
<dbReference type="Proteomes" id="UP001515500">
    <property type="component" value="Chromosome 13"/>
</dbReference>
<dbReference type="Pfam" id="PF01535">
    <property type="entry name" value="PPR"/>
    <property type="match status" value="4"/>
</dbReference>